<dbReference type="Proteomes" id="UP001548189">
    <property type="component" value="Unassembled WGS sequence"/>
</dbReference>
<evidence type="ECO:0000313" key="2">
    <source>
        <dbReference type="Proteomes" id="UP001548189"/>
    </source>
</evidence>
<dbReference type="EMBL" id="JBEVCJ010000026">
    <property type="protein sequence ID" value="MET1256767.1"/>
    <property type="molecule type" value="Genomic_DNA"/>
</dbReference>
<accession>A0ABV2BXX5</accession>
<reference evidence="1 2" key="1">
    <citation type="submission" date="2024-06" db="EMBL/GenBank/DDBJ databases">
        <authorList>
            <person name="Li F."/>
        </authorList>
    </citation>
    <scope>NUCLEOTIDE SEQUENCE [LARGE SCALE GENOMIC DNA]</scope>
    <source>
        <strain evidence="1 2">GXAS 311</strain>
    </source>
</reference>
<evidence type="ECO:0000313" key="1">
    <source>
        <dbReference type="EMBL" id="MET1256767.1"/>
    </source>
</evidence>
<sequence>MKKSITKTIPVLLGLGLFISPIVGAIDFGYGFFSSLRQSDNLNQSDNGNSGTAYDLGMRFGIGNNASNVINYEIDGVLATADYTSDDLDREYYRSLDGRFQYQAVDSNFGFIALEQLTQVPANRFATQETNNLRDINVYAARPTYYIRLSGEDKINLYATYIDFSAGENTLDATNNSKNETMFSMDYAHRLNPITTITLVAEKSETDFDEAFNELTRTADDFSQNDIFMRWETRGKTTSLRANLGQSEVTTDSGEKFDADLLDINLSRVINRTQSINLGFRKGFDSLLGFNLDANQININSQSVNFNTALETKQHSLTYEYRDISFSSSLRIFSAELSSVQVQNNETRKGAEFNISYSLSHLLKNPLESNIQFQYSRTDSEFSTQDVVSLNNLVENFEIRFNYSINRKLDLYARVEKRVSESQNVGEAMVDSSANNFVLGVTYTPVKRRKAL</sequence>
<comment type="caution">
    <text evidence="1">The sequence shown here is derived from an EMBL/GenBank/DDBJ whole genome shotgun (WGS) entry which is preliminary data.</text>
</comment>
<organism evidence="1 2">
    <name type="scientific">Aliikangiella maris</name>
    <dbReference type="NCBI Taxonomy" id="3162458"/>
    <lineage>
        <taxon>Bacteria</taxon>
        <taxon>Pseudomonadati</taxon>
        <taxon>Pseudomonadota</taxon>
        <taxon>Gammaproteobacteria</taxon>
        <taxon>Oceanospirillales</taxon>
        <taxon>Pleioneaceae</taxon>
        <taxon>Aliikangiella</taxon>
    </lineage>
</organism>
<gene>
    <name evidence="1" type="ORF">ABVT43_16615</name>
</gene>
<protein>
    <submittedName>
        <fullName evidence="1">Uncharacterized protein</fullName>
    </submittedName>
</protein>
<name>A0ABV2BXX5_9GAMM</name>
<keyword evidence="2" id="KW-1185">Reference proteome</keyword>
<proteinExistence type="predicted"/>